<dbReference type="Proteomes" id="UP000031829">
    <property type="component" value="Chromosome"/>
</dbReference>
<dbReference type="HOGENOM" id="CLU_174851_1_0_9"/>
<name>A0A0B6ALQ5_PRIM2</name>
<organism evidence="2 3">
    <name type="scientific">Priestia megaterium (strain ATCC 14581 / DSM 32 / CCUG 1817 / JCM 2506 / NBRC 15308 / NCIMB 9376 / NCTC 10342 / NRRL B-14308 / VKM B-512 / Ford 19)</name>
    <name type="common">Bacillus megaterium</name>
    <dbReference type="NCBI Taxonomy" id="1348623"/>
    <lineage>
        <taxon>Bacteria</taxon>
        <taxon>Bacillati</taxon>
        <taxon>Bacillota</taxon>
        <taxon>Bacilli</taxon>
        <taxon>Bacillales</taxon>
        <taxon>Bacillaceae</taxon>
        <taxon>Priestia</taxon>
    </lineage>
</organism>
<feature type="domain" description="Sublancin immunity protein SunI-like PH" evidence="1">
    <location>
        <begin position="6"/>
        <end position="85"/>
    </location>
</feature>
<evidence type="ECO:0000313" key="2">
    <source>
        <dbReference type="EMBL" id="AJI21538.1"/>
    </source>
</evidence>
<dbReference type="InterPro" id="IPR055365">
    <property type="entry name" value="PH_SunI-like"/>
</dbReference>
<dbReference type="Pfam" id="PF23491">
    <property type="entry name" value="bPH_8"/>
    <property type="match status" value="1"/>
</dbReference>
<proteinExistence type="predicted"/>
<evidence type="ECO:0000259" key="1">
    <source>
        <dbReference type="Pfam" id="PF23491"/>
    </source>
</evidence>
<dbReference type="AlphaFoldDB" id="A0A0B6ALQ5"/>
<dbReference type="KEGG" id="bmeg:BG04_4754"/>
<protein>
    <submittedName>
        <fullName evidence="2">Bacterial PH domain protein</fullName>
    </submittedName>
</protein>
<dbReference type="GeneID" id="93642745"/>
<sequence>MFTPTISVRKINDNLIIKWQLSHFTIPLEDILEVTEDDTYGGKEANAIRIGPPYGTTDRIFIKTTNKNYLLFTSNAPAILNEINS</sequence>
<dbReference type="RefSeq" id="WP_034652033.1">
    <property type="nucleotide sequence ID" value="NZ_BCVB01000004.1"/>
</dbReference>
<evidence type="ECO:0000313" key="3">
    <source>
        <dbReference type="Proteomes" id="UP000031829"/>
    </source>
</evidence>
<reference evidence="2 3" key="1">
    <citation type="journal article" date="2015" name="Genome Announc.">
        <title>Complete genome sequences for 35 biothreat assay-relevant bacillus species.</title>
        <authorList>
            <person name="Johnson S.L."/>
            <person name="Daligault H.E."/>
            <person name="Davenport K.W."/>
            <person name="Jaissle J."/>
            <person name="Frey K.G."/>
            <person name="Ladner J.T."/>
            <person name="Broomall S.M."/>
            <person name="Bishop-Lilly K.A."/>
            <person name="Bruce D.C."/>
            <person name="Gibbons H.S."/>
            <person name="Coyne S.R."/>
            <person name="Lo C.C."/>
            <person name="Meincke L."/>
            <person name="Munk A.C."/>
            <person name="Koroleva G.I."/>
            <person name="Rosenzweig C.N."/>
            <person name="Palacios G.F."/>
            <person name="Redden C.L."/>
            <person name="Minogue T.D."/>
            <person name="Chain P.S."/>
        </authorList>
    </citation>
    <scope>NUCLEOTIDE SEQUENCE [LARGE SCALE GENOMIC DNA]</scope>
    <source>
        <strain evidence="3">ATCC 14581 / DSM 32 / JCM 2506 / NBRC 15308 / NCIMB 9376 / NCTC 10342 / NRRL B-14308 / VKM B-512</strain>
    </source>
</reference>
<accession>A0A0B6ALQ5</accession>
<dbReference type="EMBL" id="CP009920">
    <property type="protein sequence ID" value="AJI21538.1"/>
    <property type="molecule type" value="Genomic_DNA"/>
</dbReference>
<gene>
    <name evidence="2" type="ORF">BG04_4754</name>
</gene>